<sequence length="192" mass="21927">MEQNILPMKDENNRIISYMAIGNDITAKKEVERLSEIDKLTGIYNRRKLDEYMESELNRAKRYHQPLSFMILDIDHFKNINDTYGHPVGDSTLQTLAKILTDNLRKSDILGRYGGEEFLIICPETDNNQTALLAEKLRACVENTLFDDINNMTISIGVAEFEGENTVKELLSRADRALYQAKHNGRNCVVVG</sequence>
<keyword evidence="6" id="KW-1185">Reference proteome</keyword>
<dbReference type="InterPro" id="IPR000160">
    <property type="entry name" value="GGDEF_dom"/>
</dbReference>
<proteinExistence type="predicted"/>
<evidence type="ECO:0000313" key="6">
    <source>
        <dbReference type="Proteomes" id="UP000196005"/>
    </source>
</evidence>
<dbReference type="CDD" id="cd01949">
    <property type="entry name" value="GGDEF"/>
    <property type="match status" value="1"/>
</dbReference>
<evidence type="ECO:0000259" key="3">
    <source>
        <dbReference type="PROSITE" id="PS50113"/>
    </source>
</evidence>
<dbReference type="Proteomes" id="UP000196005">
    <property type="component" value="Chromosome"/>
</dbReference>
<dbReference type="InterPro" id="IPR043128">
    <property type="entry name" value="Rev_trsase/Diguanyl_cyclase"/>
</dbReference>
<dbReference type="InterPro" id="IPR000700">
    <property type="entry name" value="PAS-assoc_C"/>
</dbReference>
<dbReference type="AlphaFoldDB" id="A0A1Y0HJ16"/>
<dbReference type="NCBIfam" id="TIGR00254">
    <property type="entry name" value="GGDEF"/>
    <property type="match status" value="1"/>
</dbReference>
<accession>A0A1Y0HJ16</accession>
<evidence type="ECO:0000259" key="4">
    <source>
        <dbReference type="PROSITE" id="PS50887"/>
    </source>
</evidence>
<feature type="domain" description="PAC" evidence="3">
    <location>
        <begin position="1"/>
        <end position="37"/>
    </location>
</feature>
<dbReference type="GO" id="GO:0052621">
    <property type="term" value="F:diguanylate cyclase activity"/>
    <property type="evidence" value="ECO:0007669"/>
    <property type="project" value="UniProtKB-EC"/>
</dbReference>
<dbReference type="InterPro" id="IPR029787">
    <property type="entry name" value="Nucleotide_cyclase"/>
</dbReference>
<comment type="catalytic activity">
    <reaction evidence="2">
        <text>2 GTP = 3',3'-c-di-GMP + 2 diphosphate</text>
        <dbReference type="Rhea" id="RHEA:24898"/>
        <dbReference type="ChEBI" id="CHEBI:33019"/>
        <dbReference type="ChEBI" id="CHEBI:37565"/>
        <dbReference type="ChEBI" id="CHEBI:58805"/>
        <dbReference type="EC" id="2.7.7.65"/>
    </reaction>
</comment>
<dbReference type="PANTHER" id="PTHR45138:SF9">
    <property type="entry name" value="DIGUANYLATE CYCLASE DGCM-RELATED"/>
    <property type="match status" value="1"/>
</dbReference>
<dbReference type="PANTHER" id="PTHR45138">
    <property type="entry name" value="REGULATORY COMPONENTS OF SENSORY TRANSDUCTION SYSTEM"/>
    <property type="match status" value="1"/>
</dbReference>
<dbReference type="SMART" id="SM00267">
    <property type="entry name" value="GGDEF"/>
    <property type="match status" value="1"/>
</dbReference>
<feature type="domain" description="GGDEF" evidence="4">
    <location>
        <begin position="65"/>
        <end position="192"/>
    </location>
</feature>
<evidence type="ECO:0000256" key="1">
    <source>
        <dbReference type="ARBA" id="ARBA00012528"/>
    </source>
</evidence>
<organism evidence="5 6">
    <name type="scientific">Sulfurospirillum diekertiae</name>
    <dbReference type="NCBI Taxonomy" id="1854492"/>
    <lineage>
        <taxon>Bacteria</taxon>
        <taxon>Pseudomonadati</taxon>
        <taxon>Campylobacterota</taxon>
        <taxon>Epsilonproteobacteria</taxon>
        <taxon>Campylobacterales</taxon>
        <taxon>Sulfurospirillaceae</taxon>
        <taxon>Sulfurospirillum</taxon>
    </lineage>
</organism>
<protein>
    <recommendedName>
        <fullName evidence="1">diguanylate cyclase</fullName>
        <ecNumber evidence="1">2.7.7.65</ecNumber>
    </recommendedName>
</protein>
<dbReference type="Gene3D" id="3.30.70.270">
    <property type="match status" value="1"/>
</dbReference>
<dbReference type="EC" id="2.7.7.65" evidence="1"/>
<dbReference type="SUPFAM" id="SSF55073">
    <property type="entry name" value="Nucleotide cyclase"/>
    <property type="match status" value="1"/>
</dbReference>
<gene>
    <name evidence="5" type="ORF">Sdiek1_0931</name>
</gene>
<dbReference type="KEGG" id="suls:Sdiek1_0931"/>
<name>A0A1Y0HJ16_9BACT</name>
<dbReference type="PROSITE" id="PS50113">
    <property type="entry name" value="PAC"/>
    <property type="match status" value="1"/>
</dbReference>
<dbReference type="EMBL" id="CP021416">
    <property type="protein sequence ID" value="ARU48097.1"/>
    <property type="molecule type" value="Genomic_DNA"/>
</dbReference>
<dbReference type="PROSITE" id="PS50887">
    <property type="entry name" value="GGDEF"/>
    <property type="match status" value="1"/>
</dbReference>
<reference evidence="6" key="1">
    <citation type="submission" date="2017-05" db="EMBL/GenBank/DDBJ databases">
        <title>Dechlorination kinetics govern the competition between two new strains of the genus Sulfurospirillum.</title>
        <authorList>
            <person name="Buttet G.F."/>
            <person name="Murray A.M."/>
            <person name="Goris T."/>
            <person name="Burion M."/>
            <person name="Lin B."/>
            <person name="Rolle M."/>
            <person name="Maillard J."/>
        </authorList>
    </citation>
    <scope>NUCLEOTIDE SEQUENCE [LARGE SCALE GENOMIC DNA]</scope>
    <source>
        <strain evidence="6">SL2-1</strain>
    </source>
</reference>
<dbReference type="FunFam" id="3.30.70.270:FF:000001">
    <property type="entry name" value="Diguanylate cyclase domain protein"/>
    <property type="match status" value="1"/>
</dbReference>
<dbReference type="RefSeq" id="WP_151897975.1">
    <property type="nucleotide sequence ID" value="NZ_CP021416.1"/>
</dbReference>
<dbReference type="InterPro" id="IPR050469">
    <property type="entry name" value="Diguanylate_Cyclase"/>
</dbReference>
<evidence type="ECO:0000256" key="2">
    <source>
        <dbReference type="ARBA" id="ARBA00034247"/>
    </source>
</evidence>
<evidence type="ECO:0000313" key="5">
    <source>
        <dbReference type="EMBL" id="ARU48097.1"/>
    </source>
</evidence>
<dbReference type="Pfam" id="PF00990">
    <property type="entry name" value="GGDEF"/>
    <property type="match status" value="1"/>
</dbReference>